<feature type="domain" description="Ion transport" evidence="13">
    <location>
        <begin position="3"/>
        <end position="193"/>
    </location>
</feature>
<accession>A0A812VH97</accession>
<keyword evidence="15" id="KW-1185">Reference proteome</keyword>
<dbReference type="PANTHER" id="PTHR10037">
    <property type="entry name" value="VOLTAGE-GATED CATION CHANNEL CALCIUM AND SODIUM"/>
    <property type="match status" value="1"/>
</dbReference>
<feature type="region of interest" description="Disordered" evidence="11">
    <location>
        <begin position="220"/>
        <end position="260"/>
    </location>
</feature>
<organism evidence="14 15">
    <name type="scientific">Symbiodinium pilosum</name>
    <name type="common">Dinoflagellate</name>
    <dbReference type="NCBI Taxonomy" id="2952"/>
    <lineage>
        <taxon>Eukaryota</taxon>
        <taxon>Sar</taxon>
        <taxon>Alveolata</taxon>
        <taxon>Dinophyceae</taxon>
        <taxon>Suessiales</taxon>
        <taxon>Symbiodiniaceae</taxon>
        <taxon>Symbiodinium</taxon>
    </lineage>
</organism>
<evidence type="ECO:0000256" key="1">
    <source>
        <dbReference type="ARBA" id="ARBA00004141"/>
    </source>
</evidence>
<evidence type="ECO:0000256" key="12">
    <source>
        <dbReference type="SAM" id="Phobius"/>
    </source>
</evidence>
<dbReference type="Proteomes" id="UP000649617">
    <property type="component" value="Unassembled WGS sequence"/>
</dbReference>
<comment type="caution">
    <text evidence="14">The sequence shown here is derived from an EMBL/GenBank/DDBJ whole genome shotgun (WGS) entry which is preliminary data.</text>
</comment>
<keyword evidence="7" id="KW-0406">Ion transport</keyword>
<dbReference type="AlphaFoldDB" id="A0A812VH97"/>
<dbReference type="GO" id="GO:0005248">
    <property type="term" value="F:voltage-gated sodium channel activity"/>
    <property type="evidence" value="ECO:0007669"/>
    <property type="project" value="TreeGrafter"/>
</dbReference>
<evidence type="ECO:0000256" key="3">
    <source>
        <dbReference type="ARBA" id="ARBA00022692"/>
    </source>
</evidence>
<proteinExistence type="predicted"/>
<keyword evidence="5" id="KW-0851">Voltage-gated channel</keyword>
<name>A0A812VH97_SYMPI</name>
<dbReference type="InterPro" id="IPR043203">
    <property type="entry name" value="VGCC_Ca_Na"/>
</dbReference>
<evidence type="ECO:0000313" key="14">
    <source>
        <dbReference type="EMBL" id="CAE7641017.1"/>
    </source>
</evidence>
<dbReference type="PANTHER" id="PTHR10037:SF62">
    <property type="entry name" value="SODIUM CHANNEL PROTEIN 60E"/>
    <property type="match status" value="1"/>
</dbReference>
<evidence type="ECO:0000256" key="5">
    <source>
        <dbReference type="ARBA" id="ARBA00022882"/>
    </source>
</evidence>
<dbReference type="Pfam" id="PF00520">
    <property type="entry name" value="Ion_trans"/>
    <property type="match status" value="2"/>
</dbReference>
<protein>
    <recommendedName>
        <fullName evidence="13">Ion transport domain-containing protein</fullName>
    </recommendedName>
</protein>
<dbReference type="OrthoDB" id="431720at2759"/>
<evidence type="ECO:0000256" key="7">
    <source>
        <dbReference type="ARBA" id="ARBA00023065"/>
    </source>
</evidence>
<feature type="transmembrane region" description="Helical" evidence="12">
    <location>
        <begin position="159"/>
        <end position="183"/>
    </location>
</feature>
<evidence type="ECO:0000256" key="2">
    <source>
        <dbReference type="ARBA" id="ARBA00022448"/>
    </source>
</evidence>
<reference evidence="14" key="1">
    <citation type="submission" date="2021-02" db="EMBL/GenBank/DDBJ databases">
        <authorList>
            <person name="Dougan E. K."/>
            <person name="Rhodes N."/>
            <person name="Thang M."/>
            <person name="Chan C."/>
        </authorList>
    </citation>
    <scope>NUCLEOTIDE SEQUENCE</scope>
</reference>
<keyword evidence="6 12" id="KW-1133">Transmembrane helix</keyword>
<dbReference type="Gene3D" id="1.10.287.70">
    <property type="match status" value="1"/>
</dbReference>
<evidence type="ECO:0000256" key="6">
    <source>
        <dbReference type="ARBA" id="ARBA00022989"/>
    </source>
</evidence>
<evidence type="ECO:0000256" key="11">
    <source>
        <dbReference type="SAM" id="MobiDB-lite"/>
    </source>
</evidence>
<dbReference type="FunFam" id="1.20.120.350:FF:000009">
    <property type="entry name" value="Voltage-dependent T-type calcium channel subunit alpha"/>
    <property type="match status" value="1"/>
</dbReference>
<evidence type="ECO:0000313" key="15">
    <source>
        <dbReference type="Proteomes" id="UP000649617"/>
    </source>
</evidence>
<feature type="transmembrane region" description="Helical" evidence="12">
    <location>
        <begin position="68"/>
        <end position="87"/>
    </location>
</feature>
<dbReference type="InterPro" id="IPR005821">
    <property type="entry name" value="Ion_trans_dom"/>
</dbReference>
<feature type="transmembrane region" description="Helical" evidence="12">
    <location>
        <begin position="346"/>
        <end position="366"/>
    </location>
</feature>
<dbReference type="GO" id="GO:0001518">
    <property type="term" value="C:voltage-gated sodium channel complex"/>
    <property type="evidence" value="ECO:0007669"/>
    <property type="project" value="TreeGrafter"/>
</dbReference>
<evidence type="ECO:0000256" key="8">
    <source>
        <dbReference type="ARBA" id="ARBA00023136"/>
    </source>
</evidence>
<gene>
    <name evidence="14" type="ORF">SPIL2461_LOCUS16971</name>
</gene>
<evidence type="ECO:0000256" key="10">
    <source>
        <dbReference type="ARBA" id="ARBA00023303"/>
    </source>
</evidence>
<keyword evidence="8 12" id="KW-0472">Membrane</keyword>
<feature type="transmembrane region" description="Helical" evidence="12">
    <location>
        <begin position="443"/>
        <end position="467"/>
    </location>
</feature>
<feature type="domain" description="Ion transport" evidence="13">
    <location>
        <begin position="309"/>
        <end position="467"/>
    </location>
</feature>
<keyword evidence="2" id="KW-0813">Transport</keyword>
<evidence type="ECO:0000256" key="4">
    <source>
        <dbReference type="ARBA" id="ARBA00022737"/>
    </source>
</evidence>
<feature type="transmembrane region" description="Helical" evidence="12">
    <location>
        <begin position="315"/>
        <end position="334"/>
    </location>
</feature>
<keyword evidence="9" id="KW-0325">Glycoprotein</keyword>
<dbReference type="Gene3D" id="1.20.120.350">
    <property type="entry name" value="Voltage-gated potassium channels. Chain C"/>
    <property type="match status" value="1"/>
</dbReference>
<keyword evidence="3 12" id="KW-0812">Transmembrane</keyword>
<dbReference type="InterPro" id="IPR027359">
    <property type="entry name" value="Volt_channel_dom_sf"/>
</dbReference>
<evidence type="ECO:0000259" key="13">
    <source>
        <dbReference type="Pfam" id="PF00520"/>
    </source>
</evidence>
<dbReference type="EMBL" id="CAJNIZ010042861">
    <property type="protein sequence ID" value="CAE7641017.1"/>
    <property type="molecule type" value="Genomic_DNA"/>
</dbReference>
<comment type="subcellular location">
    <subcellularLocation>
        <location evidence="1">Membrane</location>
        <topology evidence="1">Multi-pass membrane protein</topology>
    </subcellularLocation>
</comment>
<evidence type="ECO:0000256" key="9">
    <source>
        <dbReference type="ARBA" id="ARBA00023180"/>
    </source>
</evidence>
<keyword evidence="4" id="KW-0677">Repeat</keyword>
<dbReference type="SUPFAM" id="SSF81324">
    <property type="entry name" value="Voltage-gated potassium channels"/>
    <property type="match status" value="2"/>
</dbReference>
<keyword evidence="10" id="KW-0407">Ion channel</keyword>
<sequence>MAFDGVIVALSVADILNDVASGADGGGSAITALRAFRMLRIFKLAKKFPSMKILLSAGVKTLMSMGDFVALLFLILCVFALMAQSFFGGTFMFDPEDGSLVAQQDYRARCPMGPGDKPVCVPRAHFDTFLWSFITIFQILTGENWNTVMYDGMRATGWMALWFFLLVVIFGNFVILNLFLAILMSNFDEQRSKLHAALASKRTLLRAMETESDLEGEVIAPEDENPAGPRLAWEAPESPNGPMSVVPGSPRPHATPRSATRRTRMSALTARFDMQERETACATRCGDRSCLVFSRENELRKACLSLIKHPRFDQVIIVFIALSSVLMAFENPLLDPSSLQVQVLEVLSTVFTCIFAFELVVKMIALGVVCNPDPDTRAYLRSFENCMDFVIVIVSVLDAIQTWFLRGTNGGVIAVMKIFRVVRMLRPLRLISRNKNLKVVVKTILASVPELRNLLVFSSIFFLIFGLPGPWVTG</sequence>